<dbReference type="InterPro" id="IPR003797">
    <property type="entry name" value="DegV"/>
</dbReference>
<dbReference type="SUPFAM" id="SSF82549">
    <property type="entry name" value="DAK1/DegV-like"/>
    <property type="match status" value="1"/>
</dbReference>
<dbReference type="Gene3D" id="3.30.1180.10">
    <property type="match status" value="1"/>
</dbReference>
<dbReference type="PROSITE" id="PS51482">
    <property type="entry name" value="DEGV"/>
    <property type="match status" value="1"/>
</dbReference>
<evidence type="ECO:0008006" key="3">
    <source>
        <dbReference type="Google" id="ProtNLM"/>
    </source>
</evidence>
<sequence>MLASCQSATGVPVARVQLVTDSATCLGDEAAAELGIAIARGSFAFEDERAVDDERAWRQAYVRVRGGAPLPRTFGPPETAYLDVFRPAASVGNAVLCLVTPFDVSPSFTTASAAMLTVQDDLPSARIKISNPGVGHAGLGALLVTLAGQAAAGADLDALLGLAEELEPLADALVVPESTRWLAESGRLALVEERLGDLDEDIPVLRIGTRVTGIARGGCHEEALAEAVRRVGQRSGGVPLHAVVAHAVAPGIAEEAADRLRREHRVERLIVTELSMAIGAVVGPGAVAIGVAPAGAGGL</sequence>
<dbReference type="Pfam" id="PF02645">
    <property type="entry name" value="DegV"/>
    <property type="match status" value="1"/>
</dbReference>
<dbReference type="EMBL" id="CP042829">
    <property type="protein sequence ID" value="QFG03931.1"/>
    <property type="molecule type" value="Genomic_DNA"/>
</dbReference>
<evidence type="ECO:0000313" key="2">
    <source>
        <dbReference type="Proteomes" id="UP000326331"/>
    </source>
</evidence>
<dbReference type="Proteomes" id="UP000326331">
    <property type="component" value="Chromosome"/>
</dbReference>
<keyword evidence="2" id="KW-1185">Reference proteome</keyword>
<organism evidence="1 2">
    <name type="scientific">Tepidiforma bonchosmolovskayae</name>
    <dbReference type="NCBI Taxonomy" id="2601677"/>
    <lineage>
        <taxon>Bacteria</taxon>
        <taxon>Bacillati</taxon>
        <taxon>Chloroflexota</taxon>
        <taxon>Tepidiformia</taxon>
        <taxon>Tepidiformales</taxon>
        <taxon>Tepidiformaceae</taxon>
        <taxon>Tepidiforma</taxon>
    </lineage>
</organism>
<name>A0ABX6C3S8_9CHLR</name>
<dbReference type="Gene3D" id="3.40.50.10170">
    <property type="match status" value="1"/>
</dbReference>
<evidence type="ECO:0000313" key="1">
    <source>
        <dbReference type="EMBL" id="QFG03931.1"/>
    </source>
</evidence>
<accession>A0ABX6C3S8</accession>
<dbReference type="InterPro" id="IPR043168">
    <property type="entry name" value="DegV_C"/>
</dbReference>
<proteinExistence type="predicted"/>
<reference evidence="1 2" key="2">
    <citation type="submission" date="2019-10" db="EMBL/GenBank/DDBJ databases">
        <title>Thermopilla bonchosmolovskayae gen. nov., sp. nov., a moderately thermophilic Chloroflexi bacterium from a Chukotka hot spring (Arctic, Russia), representing a novel classis Thermopillaia, which include previously uncultivated lineage OLB14.</title>
        <authorList>
            <person name="Kochetkova T.V."/>
            <person name="Zayulina K.S."/>
            <person name="Zhigarkov V.S."/>
            <person name="Minaev N.V."/>
            <person name="Novikov A."/>
            <person name="Toshchakov S.V."/>
            <person name="Elcheninov A.G."/>
            <person name="Kublanov I.V."/>
        </authorList>
    </citation>
    <scope>NUCLEOTIDE SEQUENCE [LARGE SCALE GENOMIC DNA]</scope>
    <source>
        <strain evidence="1 2">3753O</strain>
    </source>
</reference>
<gene>
    <name evidence="1" type="ORF">Tbon_11740</name>
</gene>
<reference evidence="1 2" key="1">
    <citation type="submission" date="2019-08" db="EMBL/GenBank/DDBJ databases">
        <authorList>
            <person name="Toschakov S.V."/>
        </authorList>
    </citation>
    <scope>NUCLEOTIDE SEQUENCE [LARGE SCALE GENOMIC DNA]</scope>
    <source>
        <strain evidence="1 2">3753O</strain>
    </source>
</reference>
<protein>
    <recommendedName>
        <fullName evidence="3">DegV family protein</fullName>
    </recommendedName>
</protein>